<reference evidence="1 2" key="1">
    <citation type="submission" date="2015-06" db="EMBL/GenBank/DDBJ databases">
        <title>Draft Genome of Serratia marcescens Strain AH0650_Sm1.</title>
        <authorList>
            <person name="Wan Y."/>
            <person name="Gorrie C."/>
            <person name="Holt K."/>
        </authorList>
    </citation>
    <scope>NUCLEOTIDE SEQUENCE [LARGE SCALE GENOMIC DNA]</scope>
    <source>
        <strain evidence="1 2">AH0650_Sm1</strain>
    </source>
</reference>
<dbReference type="Proteomes" id="UP000037482">
    <property type="component" value="Unassembled WGS sequence"/>
</dbReference>
<evidence type="ECO:0000313" key="2">
    <source>
        <dbReference type="Proteomes" id="UP000037482"/>
    </source>
</evidence>
<proteinExistence type="predicted"/>
<sequence>MTGYSSSQYIYGGINFSRHVSIFSLFQIVKEQYLKHDSQVIFKIFSVIANR</sequence>
<gene>
    <name evidence="1" type="ORF">AB868_00796</name>
</gene>
<comment type="caution">
    <text evidence="1">The sequence shown here is derived from an EMBL/GenBank/DDBJ whole genome shotgun (WGS) entry which is preliminary data.</text>
</comment>
<dbReference type="EMBL" id="LFJS01000005">
    <property type="protein sequence ID" value="KMU53791.1"/>
    <property type="molecule type" value="Genomic_DNA"/>
</dbReference>
<evidence type="ECO:0000313" key="1">
    <source>
        <dbReference type="EMBL" id="KMU53791.1"/>
    </source>
</evidence>
<organism evidence="1 2">
    <name type="scientific">Serratia marcescens</name>
    <dbReference type="NCBI Taxonomy" id="615"/>
    <lineage>
        <taxon>Bacteria</taxon>
        <taxon>Pseudomonadati</taxon>
        <taxon>Pseudomonadota</taxon>
        <taxon>Gammaproteobacteria</taxon>
        <taxon>Enterobacterales</taxon>
        <taxon>Yersiniaceae</taxon>
        <taxon>Serratia</taxon>
    </lineage>
</organism>
<protein>
    <submittedName>
        <fullName evidence="1">Uncharacterized protein</fullName>
    </submittedName>
</protein>
<dbReference type="AlphaFoldDB" id="A0A656VP09"/>
<accession>A0A656VP09</accession>
<name>A0A656VP09_SERMA</name>